<feature type="region of interest" description="Disordered" evidence="1">
    <location>
        <begin position="275"/>
        <end position="296"/>
    </location>
</feature>
<comment type="caution">
    <text evidence="2">The sequence shown here is derived from an EMBL/GenBank/DDBJ whole genome shotgun (WGS) entry which is preliminary data.</text>
</comment>
<feature type="region of interest" description="Disordered" evidence="1">
    <location>
        <begin position="185"/>
        <end position="214"/>
    </location>
</feature>
<evidence type="ECO:0000313" key="2">
    <source>
        <dbReference type="EMBL" id="GMI06947.1"/>
    </source>
</evidence>
<gene>
    <name evidence="2" type="ORF">TrRE_jg8579</name>
</gene>
<evidence type="ECO:0000313" key="3">
    <source>
        <dbReference type="Proteomes" id="UP001165082"/>
    </source>
</evidence>
<dbReference type="Proteomes" id="UP001165082">
    <property type="component" value="Unassembled WGS sequence"/>
</dbReference>
<name>A0A9W7CBM4_9STRA</name>
<dbReference type="EMBL" id="BRXZ01000186">
    <property type="protein sequence ID" value="GMI06947.1"/>
    <property type="molecule type" value="Genomic_DNA"/>
</dbReference>
<reference evidence="2" key="1">
    <citation type="submission" date="2022-07" db="EMBL/GenBank/DDBJ databases">
        <title>Genome analysis of Parmales, a sister group of diatoms, reveals the evolutionary specialization of diatoms from phago-mixotrophs to photoautotrophs.</title>
        <authorList>
            <person name="Ban H."/>
            <person name="Sato S."/>
            <person name="Yoshikawa S."/>
            <person name="Kazumasa Y."/>
            <person name="Nakamura Y."/>
            <person name="Ichinomiya M."/>
            <person name="Saitoh K."/>
            <person name="Sato N."/>
            <person name="Blanc-Mathieu R."/>
            <person name="Endo H."/>
            <person name="Kuwata A."/>
            <person name="Ogata H."/>
        </authorList>
    </citation>
    <scope>NUCLEOTIDE SEQUENCE</scope>
</reference>
<organism evidence="2 3">
    <name type="scientific">Triparma retinervis</name>
    <dbReference type="NCBI Taxonomy" id="2557542"/>
    <lineage>
        <taxon>Eukaryota</taxon>
        <taxon>Sar</taxon>
        <taxon>Stramenopiles</taxon>
        <taxon>Ochrophyta</taxon>
        <taxon>Bolidophyceae</taxon>
        <taxon>Parmales</taxon>
        <taxon>Triparmaceae</taxon>
        <taxon>Triparma</taxon>
    </lineage>
</organism>
<feature type="compositionally biased region" description="Acidic residues" evidence="1">
    <location>
        <begin position="203"/>
        <end position="214"/>
    </location>
</feature>
<sequence length="324" mass="36030">TGGTGGNVRVEIGGGTRVGGKGGDGRGWEITCGRTHRKYRFRSRSREDADTWREAVAARVREVREDGVLEVGGVMIKEHEKREWGRFRGDVQKVVKEMGGVEGGGGGGAMDEIRKAVVDAVVEIMGVAEGWKRAYGGMEREQHKYVKVEKLGEVRERGRKSRGRIVEIWDTAKKDCERLLAREERREGGSVARTSGGRSDDYGVWEDGGDDDEEENGFEREIKIIDAAIEGRDGEGITEGIWEGLRAEIMKEGKGMLARGRRKDMGQHMLFEMERRDNEKGKTAGRRKKKRSNTLSNIVMNAKIVGKKIVPQQLKASKSAGKRG</sequence>
<keyword evidence="3" id="KW-1185">Reference proteome</keyword>
<feature type="compositionally biased region" description="Basic residues" evidence="1">
    <location>
        <begin position="283"/>
        <end position="292"/>
    </location>
</feature>
<dbReference type="AlphaFoldDB" id="A0A9W7CBM4"/>
<dbReference type="OrthoDB" id="10514465at2759"/>
<protein>
    <recommendedName>
        <fullName evidence="4">PH domain-containing protein</fullName>
    </recommendedName>
</protein>
<feature type="non-terminal residue" evidence="2">
    <location>
        <position position="1"/>
    </location>
</feature>
<accession>A0A9W7CBM4</accession>
<evidence type="ECO:0000256" key="1">
    <source>
        <dbReference type="SAM" id="MobiDB-lite"/>
    </source>
</evidence>
<proteinExistence type="predicted"/>
<evidence type="ECO:0008006" key="4">
    <source>
        <dbReference type="Google" id="ProtNLM"/>
    </source>
</evidence>